<dbReference type="Proteomes" id="UP000286921">
    <property type="component" value="Unassembled WGS sequence"/>
</dbReference>
<sequence>MSHDKVDPRGIWRRAYELLKEENEALVHEYEEKIQSAKDQIKLNGKEKLSPGIYPDEVHGMLSLTNEMIQQEEHKQTWNQSVTMAVQIVTSMKDIVAQAMKNSPEGSLAWAGLCLILPRSENVEGLSKVVHRISYYPSYAVWLMNHHSPGPDETWNVLEGQIVLLYKMLIQYIAKSVCQYYHVDSTTNKVKQLLKDTLKWDSWTTMIDDMQRLELEIQGKAQDLNLIASRNLLQTLNEASQQQLELNNHMEQYLREIRDALALTLSSPGCQASGVKEIYMQRGPLVPFLRDKESFVGREVCFQQINEGFEQSTRIALCGLGGAGKSRIALEYVYRMREQDPHLCIFWVFAASRSSLQSSYETIRREIPPVYIRTLQFSLRTGVAGNVDTERETISLVTQWLRSDQISRWLLVVDNADDLTFVDPTHPEESHLMNLIPSASNGKVLITSRNGRVAEELVGFANRVVRVERMTMTEATTLFRSMLPNDTSPEADIEKLADAIMCLPLAIKQACAYIRATYTTVSEYLALFMANEMNQKSLLEENFGDITRRADVPNAVILTWQMSFEKMKQQVPVTDASEILAFMAMVSREEIPGFILACRWKKGDIALQRDIGLLLSYSLITRMSQKNNHFNMHRLIQLTVRAWLEKRGDLDHFEAAALEVIHNLFRKALSEEDWPQCRLLYRHAQAVSQYKYSEERYHRMNEALLDDIYTYSHPSPAQMDPCQDLEGKIPIQLLGSQPAILQSCEFIEWMRGEERGLLLVGPPGTGKTSVCTFLIASYLPRHVNAETLYFLFSYAMTGDDQMSQSVLLKLLGQLCRVYVEGSRIPDKVREIWSQCKDPSTKRVNADELLSILVHVADDLDREVIVIFDGIDEVQSTANLDGIFRMIDSLLNHRRFRLLVSSRAAGYMEERQWPQRMLKIELSLETFTVIGWTTAIPHMIQQVGFDQIITIINKDPAGSTSWMYDAVFASMRIGQRRYVERIFCWLAYSLRSLTSGEVLEAINSDFNTSFDESELTAMCHPLAVPAFNGETRVIQFMHKRVKSHVLQLHTSTATGEADANWIIISSCLRCILRYGPEVATETINELPSQFLMYAAKYWPKHLQSCISPSVAVKETDIPDEVRDYMRQLFDLNSSQAFLGWLRIFDPMNPTRGYQLEAALDDFPPQTAYIAELGLPPEILLLTPNKTMPTAQPIMPIRRRKGWKEKAGAFWARRHFLTD</sequence>
<gene>
    <name evidence="5" type="ORF">AAWM_04074</name>
</gene>
<proteinExistence type="predicted"/>
<dbReference type="Pfam" id="PF17100">
    <property type="entry name" value="NACHT_N"/>
    <property type="match status" value="1"/>
</dbReference>
<keyword evidence="1" id="KW-0677">Repeat</keyword>
<dbReference type="PANTHER" id="PTHR10039">
    <property type="entry name" value="AMELOGENIN"/>
    <property type="match status" value="1"/>
</dbReference>
<evidence type="ECO:0000313" key="6">
    <source>
        <dbReference type="Proteomes" id="UP000286921"/>
    </source>
</evidence>
<dbReference type="SUPFAM" id="SSF52540">
    <property type="entry name" value="P-loop containing nucleoside triphosphate hydrolases"/>
    <property type="match status" value="2"/>
</dbReference>
<evidence type="ECO:0000259" key="4">
    <source>
        <dbReference type="Pfam" id="PF24883"/>
    </source>
</evidence>
<feature type="domain" description="Nephrocystin 3-like N-terminal" evidence="4">
    <location>
        <begin position="739"/>
        <end position="902"/>
    </location>
</feature>
<comment type="caution">
    <text evidence="5">The sequence shown here is derived from an EMBL/GenBank/DDBJ whole genome shotgun (WGS) entry which is preliminary data.</text>
</comment>
<keyword evidence="6" id="KW-1185">Reference proteome</keyword>
<dbReference type="Gene3D" id="3.40.50.300">
    <property type="entry name" value="P-loop containing nucleotide triphosphate hydrolases"/>
    <property type="match status" value="2"/>
</dbReference>
<evidence type="ECO:0000256" key="1">
    <source>
        <dbReference type="ARBA" id="ARBA00022737"/>
    </source>
</evidence>
<feature type="domain" description="NWD NACHT-NTPase N-terminal" evidence="3">
    <location>
        <begin position="11"/>
        <end position="217"/>
    </location>
</feature>
<dbReference type="InterPro" id="IPR027417">
    <property type="entry name" value="P-loop_NTPase"/>
</dbReference>
<dbReference type="InterPro" id="IPR056884">
    <property type="entry name" value="NPHP3-like_N"/>
</dbReference>
<evidence type="ECO:0000259" key="3">
    <source>
        <dbReference type="Pfam" id="PF17100"/>
    </source>
</evidence>
<dbReference type="AlphaFoldDB" id="A0A401KPM2"/>
<dbReference type="EMBL" id="BDHI01000007">
    <property type="protein sequence ID" value="GCB21189.1"/>
    <property type="molecule type" value="Genomic_DNA"/>
</dbReference>
<keyword evidence="2" id="KW-0175">Coiled coil</keyword>
<name>A0A401KPM2_ASPAW</name>
<evidence type="ECO:0000313" key="5">
    <source>
        <dbReference type="EMBL" id="GCB21189.1"/>
    </source>
</evidence>
<dbReference type="InterPro" id="IPR031359">
    <property type="entry name" value="NACHT_N"/>
</dbReference>
<dbReference type="Pfam" id="PF24883">
    <property type="entry name" value="NPHP3_N"/>
    <property type="match status" value="1"/>
</dbReference>
<protein>
    <submittedName>
        <fullName evidence="5">Uncharacterized protein</fullName>
    </submittedName>
</protein>
<reference evidence="5 6" key="1">
    <citation type="submission" date="2016-09" db="EMBL/GenBank/DDBJ databases">
        <title>Aspergillus awamori IFM 58123T.</title>
        <authorList>
            <person name="Kusuya Y."/>
            <person name="Shimizu M."/>
            <person name="Takahashi H."/>
            <person name="Yaguchi T."/>
        </authorList>
    </citation>
    <scope>NUCLEOTIDE SEQUENCE [LARGE SCALE GENOMIC DNA]</scope>
    <source>
        <strain evidence="5 6">IFM 58123</strain>
    </source>
</reference>
<evidence type="ECO:0000256" key="2">
    <source>
        <dbReference type="SAM" id="Coils"/>
    </source>
</evidence>
<organism evidence="5 6">
    <name type="scientific">Aspergillus awamori</name>
    <name type="common">Black koji mold</name>
    <dbReference type="NCBI Taxonomy" id="105351"/>
    <lineage>
        <taxon>Eukaryota</taxon>
        <taxon>Fungi</taxon>
        <taxon>Dikarya</taxon>
        <taxon>Ascomycota</taxon>
        <taxon>Pezizomycotina</taxon>
        <taxon>Eurotiomycetes</taxon>
        <taxon>Eurotiomycetidae</taxon>
        <taxon>Eurotiales</taxon>
        <taxon>Aspergillaceae</taxon>
        <taxon>Aspergillus</taxon>
    </lineage>
</organism>
<feature type="coiled-coil region" evidence="2">
    <location>
        <begin position="13"/>
        <end position="47"/>
    </location>
</feature>
<accession>A0A401KPM2</accession>
<dbReference type="PANTHER" id="PTHR10039:SF16">
    <property type="entry name" value="GPI INOSITOL-DEACYLASE"/>
    <property type="match status" value="1"/>
</dbReference>